<comment type="caution">
    <text evidence="2">The sequence shown here is derived from an EMBL/GenBank/DDBJ whole genome shotgun (WGS) entry which is preliminary data.</text>
</comment>
<dbReference type="InterPro" id="IPR052709">
    <property type="entry name" value="Transposase-MT_Hybrid"/>
</dbReference>
<dbReference type="PANTHER" id="PTHR46060">
    <property type="entry name" value="MARINER MOS1 TRANSPOSASE-LIKE PROTEIN"/>
    <property type="match status" value="1"/>
</dbReference>
<name>A0A834HL93_RHYFE</name>
<dbReference type="EMBL" id="JAACXV010017900">
    <property type="protein sequence ID" value="KAF7264245.1"/>
    <property type="molecule type" value="Genomic_DNA"/>
</dbReference>
<gene>
    <name evidence="2" type="ORF">GWI33_000433</name>
</gene>
<evidence type="ECO:0000313" key="2">
    <source>
        <dbReference type="EMBL" id="KAF7264245.1"/>
    </source>
</evidence>
<dbReference type="AlphaFoldDB" id="A0A834HL93"/>
<dbReference type="Proteomes" id="UP000625711">
    <property type="component" value="Unassembled WGS sequence"/>
</dbReference>
<dbReference type="OrthoDB" id="8189655at2759"/>
<organism evidence="2 3">
    <name type="scientific">Rhynchophorus ferrugineus</name>
    <name type="common">Red palm weevil</name>
    <name type="synonym">Curculio ferrugineus</name>
    <dbReference type="NCBI Taxonomy" id="354439"/>
    <lineage>
        <taxon>Eukaryota</taxon>
        <taxon>Metazoa</taxon>
        <taxon>Ecdysozoa</taxon>
        <taxon>Arthropoda</taxon>
        <taxon>Hexapoda</taxon>
        <taxon>Insecta</taxon>
        <taxon>Pterygota</taxon>
        <taxon>Neoptera</taxon>
        <taxon>Endopterygota</taxon>
        <taxon>Coleoptera</taxon>
        <taxon>Polyphaga</taxon>
        <taxon>Cucujiformia</taxon>
        <taxon>Curculionidae</taxon>
        <taxon>Dryophthorinae</taxon>
        <taxon>Rhynchophorus</taxon>
    </lineage>
</organism>
<reference evidence="2" key="1">
    <citation type="submission" date="2020-08" db="EMBL/GenBank/DDBJ databases">
        <title>Genome sequencing and assembly of the red palm weevil Rhynchophorus ferrugineus.</title>
        <authorList>
            <person name="Dias G.B."/>
            <person name="Bergman C.M."/>
            <person name="Manee M."/>
        </authorList>
    </citation>
    <scope>NUCLEOTIDE SEQUENCE</scope>
    <source>
        <strain evidence="2">AA-2017</strain>
        <tissue evidence="2">Whole larva</tissue>
    </source>
</reference>
<keyword evidence="3" id="KW-1185">Reference proteome</keyword>
<dbReference type="InterPro" id="IPR041426">
    <property type="entry name" value="Mos1_HTH"/>
</dbReference>
<protein>
    <recommendedName>
        <fullName evidence="1">Mos1 transposase HTH domain-containing protein</fullName>
    </recommendedName>
</protein>
<dbReference type="PANTHER" id="PTHR46060:SF1">
    <property type="entry name" value="MARINER MOS1 TRANSPOSASE-LIKE PROTEIN"/>
    <property type="match status" value="1"/>
</dbReference>
<accession>A0A834HL93</accession>
<proteinExistence type="predicted"/>
<dbReference type="Gene3D" id="1.10.10.1450">
    <property type="match status" value="1"/>
</dbReference>
<evidence type="ECO:0000313" key="3">
    <source>
        <dbReference type="Proteomes" id="UP000625711"/>
    </source>
</evidence>
<dbReference type="Pfam" id="PF17906">
    <property type="entry name" value="HTH_48"/>
    <property type="match status" value="1"/>
</dbReference>
<sequence length="70" mass="8492">MDQKQFRVFILHWFLIGKNTVQTKHWLERYYKDSAPSETTIKYWFAGFKRGRRDTDEAEHSGRLNEVETP</sequence>
<feature type="domain" description="Mos1 transposase HTH" evidence="1">
    <location>
        <begin position="4"/>
        <end position="51"/>
    </location>
</feature>
<evidence type="ECO:0000259" key="1">
    <source>
        <dbReference type="Pfam" id="PF17906"/>
    </source>
</evidence>